<accession>A0A9X2JKN1</accession>
<dbReference type="EMBL" id="JAMXLR010000079">
    <property type="protein sequence ID" value="MCO6046934.1"/>
    <property type="molecule type" value="Genomic_DNA"/>
</dbReference>
<sequence length="66" mass="7103">MSPQLNTTTINSFLGQFSGTIPTGENAVIIWDGAGFHTSKALDVPKNITLVQLPAYSPVLNPIEYL</sequence>
<dbReference type="Proteomes" id="UP001155241">
    <property type="component" value="Unassembled WGS sequence"/>
</dbReference>
<comment type="caution">
    <text evidence="2">The sequence shown here is derived from an EMBL/GenBank/DDBJ whole genome shotgun (WGS) entry which is preliminary data.</text>
</comment>
<evidence type="ECO:0000313" key="3">
    <source>
        <dbReference type="Proteomes" id="UP001155241"/>
    </source>
</evidence>
<dbReference type="InterPro" id="IPR036397">
    <property type="entry name" value="RNaseH_sf"/>
</dbReference>
<keyword evidence="3" id="KW-1185">Reference proteome</keyword>
<dbReference type="AlphaFoldDB" id="A0A9X2JKN1"/>
<dbReference type="GO" id="GO:0003676">
    <property type="term" value="F:nucleic acid binding"/>
    <property type="evidence" value="ECO:0007669"/>
    <property type="project" value="InterPro"/>
</dbReference>
<evidence type="ECO:0000259" key="1">
    <source>
        <dbReference type="Pfam" id="PF13358"/>
    </source>
</evidence>
<gene>
    <name evidence="2" type="ORF">NG895_23790</name>
</gene>
<dbReference type="InterPro" id="IPR038717">
    <property type="entry name" value="Tc1-like_DDE_dom"/>
</dbReference>
<proteinExistence type="predicted"/>
<name>A0A9X2JKN1_9BACT</name>
<feature type="domain" description="Tc1-like transposase DDE" evidence="1">
    <location>
        <begin position="3"/>
        <end position="66"/>
    </location>
</feature>
<reference evidence="2" key="1">
    <citation type="submission" date="2022-06" db="EMBL/GenBank/DDBJ databases">
        <title>Aeoliella straminimaris, a novel planctomycete from sediments.</title>
        <authorList>
            <person name="Vitorino I.R."/>
            <person name="Lage O.M."/>
        </authorList>
    </citation>
    <scope>NUCLEOTIDE SEQUENCE</scope>
    <source>
        <strain evidence="2">ICT_H6.2</strain>
    </source>
</reference>
<dbReference type="Pfam" id="PF13358">
    <property type="entry name" value="DDE_3"/>
    <property type="match status" value="1"/>
</dbReference>
<protein>
    <submittedName>
        <fullName evidence="2">Transposase</fullName>
    </submittedName>
</protein>
<organism evidence="2 3">
    <name type="scientific">Aeoliella straminimaris</name>
    <dbReference type="NCBI Taxonomy" id="2954799"/>
    <lineage>
        <taxon>Bacteria</taxon>
        <taxon>Pseudomonadati</taxon>
        <taxon>Planctomycetota</taxon>
        <taxon>Planctomycetia</taxon>
        <taxon>Pirellulales</taxon>
        <taxon>Lacipirellulaceae</taxon>
        <taxon>Aeoliella</taxon>
    </lineage>
</organism>
<dbReference type="Gene3D" id="3.30.420.10">
    <property type="entry name" value="Ribonuclease H-like superfamily/Ribonuclease H"/>
    <property type="match status" value="1"/>
</dbReference>
<evidence type="ECO:0000313" key="2">
    <source>
        <dbReference type="EMBL" id="MCO6046934.1"/>
    </source>
</evidence>